<evidence type="ECO:0000313" key="4">
    <source>
        <dbReference type="Proteomes" id="UP001207654"/>
    </source>
</evidence>
<dbReference type="Proteomes" id="UP001207654">
    <property type="component" value="Unassembled WGS sequence"/>
</dbReference>
<accession>A0ABT4A1K4</accession>
<name>A0ABT4A1K4_9BACT</name>
<comment type="caution">
    <text evidence="3">The sequence shown here is derived from an EMBL/GenBank/DDBJ whole genome shotgun (WGS) entry which is preliminary data.</text>
</comment>
<keyword evidence="4" id="KW-1185">Reference proteome</keyword>
<dbReference type="SMART" id="SM00558">
    <property type="entry name" value="JmjC"/>
    <property type="match status" value="1"/>
</dbReference>
<dbReference type="InterPro" id="IPR003347">
    <property type="entry name" value="JmjC_dom"/>
</dbReference>
<reference evidence="3 4" key="1">
    <citation type="submission" date="2022-11" db="EMBL/GenBank/DDBJ databases">
        <title>Minimal conservation of predation-associated metabolite biosynthetic gene clusters underscores biosynthetic potential of Myxococcota including descriptions for ten novel species: Archangium lansinium sp. nov., Myxococcus landrumus sp. nov., Nannocystis bai.</title>
        <authorList>
            <person name="Ahearne A."/>
            <person name="Stevens C."/>
            <person name="Phillips K."/>
        </authorList>
    </citation>
    <scope>NUCLEOTIDE SEQUENCE [LARGE SCALE GENOMIC DNA]</scope>
    <source>
        <strain evidence="3 4">MIWBW</strain>
    </source>
</reference>
<organism evidence="3 4">
    <name type="scientific">Archangium lansingense</name>
    <dbReference type="NCBI Taxonomy" id="2995310"/>
    <lineage>
        <taxon>Bacteria</taxon>
        <taxon>Pseudomonadati</taxon>
        <taxon>Myxococcota</taxon>
        <taxon>Myxococcia</taxon>
        <taxon>Myxococcales</taxon>
        <taxon>Cystobacterineae</taxon>
        <taxon>Archangiaceae</taxon>
        <taxon>Archangium</taxon>
    </lineage>
</organism>
<feature type="region of interest" description="Disordered" evidence="1">
    <location>
        <begin position="317"/>
        <end position="339"/>
    </location>
</feature>
<evidence type="ECO:0000313" key="3">
    <source>
        <dbReference type="EMBL" id="MCY1075526.1"/>
    </source>
</evidence>
<dbReference type="SUPFAM" id="SSF51197">
    <property type="entry name" value="Clavaminate synthase-like"/>
    <property type="match status" value="1"/>
</dbReference>
<dbReference type="InterPro" id="IPR041667">
    <property type="entry name" value="Cupin_8"/>
</dbReference>
<feature type="compositionally biased region" description="Basic and acidic residues" evidence="1">
    <location>
        <begin position="323"/>
        <end position="339"/>
    </location>
</feature>
<dbReference type="PANTHER" id="PTHR12461">
    <property type="entry name" value="HYPOXIA-INDUCIBLE FACTOR 1 ALPHA INHIBITOR-RELATED"/>
    <property type="match status" value="1"/>
</dbReference>
<gene>
    <name evidence="3" type="ORF">OV287_13625</name>
</gene>
<evidence type="ECO:0000259" key="2">
    <source>
        <dbReference type="PROSITE" id="PS51184"/>
    </source>
</evidence>
<proteinExistence type="predicted"/>
<protein>
    <submittedName>
        <fullName evidence="3">Cupin-like domain-containing protein</fullName>
    </submittedName>
</protein>
<dbReference type="Pfam" id="PF13621">
    <property type="entry name" value="Cupin_8"/>
    <property type="match status" value="1"/>
</dbReference>
<dbReference type="RefSeq" id="WP_267534457.1">
    <property type="nucleotide sequence ID" value="NZ_JAPNKA010000001.1"/>
</dbReference>
<dbReference type="PROSITE" id="PS51184">
    <property type="entry name" value="JMJC"/>
    <property type="match status" value="1"/>
</dbReference>
<dbReference type="Gene3D" id="2.60.120.650">
    <property type="entry name" value="Cupin"/>
    <property type="match status" value="1"/>
</dbReference>
<feature type="domain" description="JmjC" evidence="2">
    <location>
        <begin position="120"/>
        <end position="283"/>
    </location>
</feature>
<sequence length="394" mass="44634">MSLRPLPFEARPIRRLHRPEPGEFWAHHSQEPVVLTGCMEDWKLLKELRARATAGQKLEFLGSLHGAEPVRYSTLPRGTGGHYHFQDSEARSTTYGPPQPRVPFDTFASQLLRSLNGESDSYVYLQAMFLDPGTPLWESLGPGVLPLLSEEQARPMLWAGSDGQVVNLHYDDFLNFICMLEGTKRVTVFAPELMPSMYHAPFDRMLNYAQASRVRMLEPDLERFPLFEQAMKEARVAVLEPGEVLFLPPMWWHHVESYGFNVMINNWVFPAPLEEIIALQENVTKALRLFQDATAAQRAEARAHYVRSVLVAAEAAGAPESGGAREAEEPRHAAHQDETRRLATRLPDSLRQQLTRYYDQFVFQVSGEPFPGQPGALAAMMERNAQGTNYFARD</sequence>
<dbReference type="EMBL" id="JAPNKA010000001">
    <property type="protein sequence ID" value="MCY1075526.1"/>
    <property type="molecule type" value="Genomic_DNA"/>
</dbReference>
<evidence type="ECO:0000256" key="1">
    <source>
        <dbReference type="SAM" id="MobiDB-lite"/>
    </source>
</evidence>
<dbReference type="PANTHER" id="PTHR12461:SF105">
    <property type="entry name" value="HYPOXIA-INDUCIBLE FACTOR 1-ALPHA INHIBITOR"/>
    <property type="match status" value="1"/>
</dbReference>